<gene>
    <name evidence="1" type="ORF">JOD17_003326</name>
</gene>
<comment type="caution">
    <text evidence="1">The sequence shown here is derived from an EMBL/GenBank/DDBJ whole genome shotgun (WGS) entry which is preliminary data.</text>
</comment>
<protein>
    <submittedName>
        <fullName evidence="1">Uncharacterized protein</fullName>
    </submittedName>
</protein>
<dbReference type="Proteomes" id="UP000741863">
    <property type="component" value="Unassembled WGS sequence"/>
</dbReference>
<keyword evidence="2" id="KW-1185">Reference proteome</keyword>
<organism evidence="1 2">
    <name type="scientific">Geomicrobium sediminis</name>
    <dbReference type="NCBI Taxonomy" id="1347788"/>
    <lineage>
        <taxon>Bacteria</taxon>
        <taxon>Bacillati</taxon>
        <taxon>Bacillota</taxon>
        <taxon>Bacilli</taxon>
        <taxon>Bacillales</taxon>
        <taxon>Geomicrobium</taxon>
    </lineage>
</organism>
<proteinExistence type="predicted"/>
<name>A0ABS2PFM1_9BACL</name>
<evidence type="ECO:0000313" key="2">
    <source>
        <dbReference type="Proteomes" id="UP000741863"/>
    </source>
</evidence>
<sequence length="64" mass="7298">MNSWNCYVQQSLLLSKTYITPVDIPYVESILHTINQAQTPLKNFPNLNQAIPITVVDPELIQND</sequence>
<dbReference type="RefSeq" id="WP_169967470.1">
    <property type="nucleotide sequence ID" value="NZ_JAFBEC010000010.1"/>
</dbReference>
<evidence type="ECO:0000313" key="1">
    <source>
        <dbReference type="EMBL" id="MBM7634224.1"/>
    </source>
</evidence>
<dbReference type="EMBL" id="JAFBEC010000010">
    <property type="protein sequence ID" value="MBM7634224.1"/>
    <property type="molecule type" value="Genomic_DNA"/>
</dbReference>
<reference evidence="1 2" key="1">
    <citation type="submission" date="2021-01" db="EMBL/GenBank/DDBJ databases">
        <title>Genomic Encyclopedia of Type Strains, Phase IV (KMG-IV): sequencing the most valuable type-strain genomes for metagenomic binning, comparative biology and taxonomic classification.</title>
        <authorList>
            <person name="Goeker M."/>
        </authorList>
    </citation>
    <scope>NUCLEOTIDE SEQUENCE [LARGE SCALE GENOMIC DNA]</scope>
    <source>
        <strain evidence="1 2">DSM 25540</strain>
    </source>
</reference>
<accession>A0ABS2PFM1</accession>